<dbReference type="SMART" id="SM01111">
    <property type="entry name" value="CVNH"/>
    <property type="match status" value="1"/>
</dbReference>
<gene>
    <name evidence="2" type="ORF">BDV39DRAFT_207852</name>
</gene>
<accession>A0A5N6WW71</accession>
<organism evidence="2 3">
    <name type="scientific">Aspergillus sergii</name>
    <dbReference type="NCBI Taxonomy" id="1034303"/>
    <lineage>
        <taxon>Eukaryota</taxon>
        <taxon>Fungi</taxon>
        <taxon>Dikarya</taxon>
        <taxon>Ascomycota</taxon>
        <taxon>Pezizomycotina</taxon>
        <taxon>Eurotiomycetes</taxon>
        <taxon>Eurotiomycetidae</taxon>
        <taxon>Eurotiales</taxon>
        <taxon>Aspergillaceae</taxon>
        <taxon>Aspergillus</taxon>
        <taxon>Aspergillus subgen. Circumdati</taxon>
    </lineage>
</organism>
<sequence length="121" mass="13434">MAGNFYASAQEVRLDGSVLVARLRNDNGDWENAQIDLNDHIGNDGGRFVWRGKNWFATAEDVEFGFKGADNVPVLSALLRNRGGQLVLADINLGERLINVDGHFEFQFVSCTNLDISCPNY</sequence>
<evidence type="ECO:0000313" key="2">
    <source>
        <dbReference type="EMBL" id="KAE8324366.1"/>
    </source>
</evidence>
<dbReference type="PANTHER" id="PTHR42076:SF1">
    <property type="entry name" value="CYANOVIRIN-N DOMAIN-CONTAINING PROTEIN"/>
    <property type="match status" value="1"/>
</dbReference>
<dbReference type="SUPFAM" id="SSF51322">
    <property type="entry name" value="Cyanovirin-N"/>
    <property type="match status" value="1"/>
</dbReference>
<feature type="domain" description="Cyanovirin-N" evidence="1">
    <location>
        <begin position="4"/>
        <end position="106"/>
    </location>
</feature>
<name>A0A5N6WW71_9EURO</name>
<protein>
    <submittedName>
        <fullName evidence="2">Cyanovirin-N</fullName>
    </submittedName>
</protein>
<proteinExistence type="predicted"/>
<dbReference type="EMBL" id="ML741818">
    <property type="protein sequence ID" value="KAE8324366.1"/>
    <property type="molecule type" value="Genomic_DNA"/>
</dbReference>
<dbReference type="AlphaFoldDB" id="A0A5N6WW71"/>
<dbReference type="InterPro" id="IPR036673">
    <property type="entry name" value="Cyanovirin-N_sf"/>
</dbReference>
<dbReference type="Pfam" id="PF08881">
    <property type="entry name" value="CVNH"/>
    <property type="match status" value="1"/>
</dbReference>
<dbReference type="PANTHER" id="PTHR42076">
    <property type="entry name" value="CYANOVIRIN-N HOMOLOG"/>
    <property type="match status" value="1"/>
</dbReference>
<evidence type="ECO:0000313" key="3">
    <source>
        <dbReference type="Proteomes" id="UP000325945"/>
    </source>
</evidence>
<reference evidence="3" key="1">
    <citation type="submission" date="2019-04" db="EMBL/GenBank/DDBJ databases">
        <title>Friends and foes A comparative genomics studyof 23 Aspergillus species from section Flavi.</title>
        <authorList>
            <consortium name="DOE Joint Genome Institute"/>
            <person name="Kjaerbolling I."/>
            <person name="Vesth T."/>
            <person name="Frisvad J.C."/>
            <person name="Nybo J.L."/>
            <person name="Theobald S."/>
            <person name="Kildgaard S."/>
            <person name="Isbrandt T."/>
            <person name="Kuo A."/>
            <person name="Sato A."/>
            <person name="Lyhne E.K."/>
            <person name="Kogle M.E."/>
            <person name="Wiebenga A."/>
            <person name="Kun R.S."/>
            <person name="Lubbers R.J."/>
            <person name="Makela M.R."/>
            <person name="Barry K."/>
            <person name="Chovatia M."/>
            <person name="Clum A."/>
            <person name="Daum C."/>
            <person name="Haridas S."/>
            <person name="He G."/>
            <person name="LaButti K."/>
            <person name="Lipzen A."/>
            <person name="Mondo S."/>
            <person name="Riley R."/>
            <person name="Salamov A."/>
            <person name="Simmons B.A."/>
            <person name="Magnuson J.K."/>
            <person name="Henrissat B."/>
            <person name="Mortensen U.H."/>
            <person name="Larsen T.O."/>
            <person name="Devries R.P."/>
            <person name="Grigoriev I.V."/>
            <person name="Machida M."/>
            <person name="Baker S.E."/>
            <person name="Andersen M.R."/>
        </authorList>
    </citation>
    <scope>NUCLEOTIDE SEQUENCE [LARGE SCALE GENOMIC DNA]</scope>
    <source>
        <strain evidence="3">CBS 130017</strain>
    </source>
</reference>
<keyword evidence="3" id="KW-1185">Reference proteome</keyword>
<dbReference type="InterPro" id="IPR011058">
    <property type="entry name" value="Cyanovirin-N"/>
</dbReference>
<dbReference type="Proteomes" id="UP000325945">
    <property type="component" value="Unassembled WGS sequence"/>
</dbReference>
<evidence type="ECO:0000259" key="1">
    <source>
        <dbReference type="SMART" id="SM01111"/>
    </source>
</evidence>
<dbReference type="Gene3D" id="2.30.60.10">
    <property type="entry name" value="Cyanovirin-N"/>
    <property type="match status" value="1"/>
</dbReference>